<dbReference type="Gene3D" id="1.20.1270.360">
    <property type="match status" value="1"/>
</dbReference>
<dbReference type="InterPro" id="IPR044543">
    <property type="entry name" value="YHJQ-like"/>
</dbReference>
<sequence length="161" mass="17208">MIVGVRGDMVFRPGGAAETTTGHPLHPTHQQEFIMANQQTQQDPQQVQQFQACIDACLVCAKTCETCGSACLAEASVAEMARCIRMNQDCAGVCFTAASLMSRCSEYAQSMCQLCADVCEACGAECAKYSMTHCQQCAQACKSCAQECRKMAGGPPRQKAA</sequence>
<evidence type="ECO:0000313" key="2">
    <source>
        <dbReference type="Proteomes" id="UP001164459"/>
    </source>
</evidence>
<dbReference type="Proteomes" id="UP001164459">
    <property type="component" value="Chromosome"/>
</dbReference>
<dbReference type="Pfam" id="PF03860">
    <property type="entry name" value="Csp"/>
    <property type="match status" value="1"/>
</dbReference>
<organism evidence="1 2">
    <name type="scientific">Nannocystis punicea</name>
    <dbReference type="NCBI Taxonomy" id="2995304"/>
    <lineage>
        <taxon>Bacteria</taxon>
        <taxon>Pseudomonadati</taxon>
        <taxon>Myxococcota</taxon>
        <taxon>Polyangia</taxon>
        <taxon>Nannocystales</taxon>
        <taxon>Nannocystaceae</taxon>
        <taxon>Nannocystis</taxon>
    </lineage>
</organism>
<dbReference type="CDD" id="cd08026">
    <property type="entry name" value="DUF326"/>
    <property type="match status" value="1"/>
</dbReference>
<evidence type="ECO:0000313" key="1">
    <source>
        <dbReference type="EMBL" id="WAS91497.1"/>
    </source>
</evidence>
<accession>A0ABY7GX05</accession>
<name>A0ABY7GX05_9BACT</name>
<proteinExistence type="predicted"/>
<keyword evidence="2" id="KW-1185">Reference proteome</keyword>
<dbReference type="RefSeq" id="WP_269033859.1">
    <property type="nucleotide sequence ID" value="NZ_CP114040.1"/>
</dbReference>
<dbReference type="PANTHER" id="PTHR37310">
    <property type="entry name" value="CYTOPLASMIC PROTEIN-RELATED"/>
    <property type="match status" value="1"/>
</dbReference>
<dbReference type="InterPro" id="IPR005560">
    <property type="entry name" value="Csp_YhjQ"/>
</dbReference>
<dbReference type="PANTHER" id="PTHR37310:SF1">
    <property type="entry name" value="CYTOPLASMIC PROTEIN"/>
    <property type="match status" value="1"/>
</dbReference>
<gene>
    <name evidence="1" type="ORF">O0S08_35385</name>
</gene>
<dbReference type="EMBL" id="CP114040">
    <property type="protein sequence ID" value="WAS91497.1"/>
    <property type="molecule type" value="Genomic_DNA"/>
</dbReference>
<reference evidence="1" key="1">
    <citation type="submission" date="2022-11" db="EMBL/GenBank/DDBJ databases">
        <title>Minimal conservation of predation-associated metabolite biosynthetic gene clusters underscores biosynthetic potential of Myxococcota including descriptions for ten novel species: Archangium lansinium sp. nov., Myxococcus landrumus sp. nov., Nannocystis bai.</title>
        <authorList>
            <person name="Ahearne A."/>
            <person name="Stevens C."/>
            <person name="Dowd S."/>
        </authorList>
    </citation>
    <scope>NUCLEOTIDE SEQUENCE</scope>
    <source>
        <strain evidence="1">Fl3</strain>
    </source>
</reference>
<protein>
    <submittedName>
        <fullName evidence="1">Four-helix bundle copper-binding protein</fullName>
    </submittedName>
</protein>